<name>W9V2L8_9GAMM</name>
<evidence type="ECO:0008006" key="4">
    <source>
        <dbReference type="Google" id="ProtNLM"/>
    </source>
</evidence>
<evidence type="ECO:0000313" key="3">
    <source>
        <dbReference type="Proteomes" id="UP000019460"/>
    </source>
</evidence>
<dbReference type="Proteomes" id="UP000019460">
    <property type="component" value="Unassembled WGS sequence"/>
</dbReference>
<dbReference type="Pfam" id="PF13424">
    <property type="entry name" value="TPR_12"/>
    <property type="match status" value="3"/>
</dbReference>
<dbReference type="EMBL" id="AONC01000063">
    <property type="protein sequence ID" value="EXJ13574.1"/>
    <property type="molecule type" value="Genomic_DNA"/>
</dbReference>
<accession>W9V2L8</accession>
<dbReference type="InterPro" id="IPR053137">
    <property type="entry name" value="NLR-like"/>
</dbReference>
<evidence type="ECO:0000256" key="1">
    <source>
        <dbReference type="SAM" id="MobiDB-lite"/>
    </source>
</evidence>
<proteinExistence type="predicted"/>
<dbReference type="OrthoDB" id="9801841at2"/>
<protein>
    <recommendedName>
        <fullName evidence="4">Kinesin light chain</fullName>
    </recommendedName>
</protein>
<evidence type="ECO:0000313" key="2">
    <source>
        <dbReference type="EMBL" id="EXJ13574.1"/>
    </source>
</evidence>
<sequence>MQEYFGFAVEVYEGFLNLNATNQVAWSATVAAPLASVLYGVIRLATRKLKHKMTLIKQELEQSDQLSRTRQQRIAQLEKEITERDETIQVLEAMLPSTCLAIAERERKDGNEERAIRVLGQGLEALRADLYACCLELAGYHVSLLPDYGTEALDQAEQLARIANLLQPEANPARELLAEILAIRSEQQHAQGDTIKADTLWIEATDFLSGQAAPIDLADLVMLGDAQKRAGHYRTAEAILNRAQMLAERMLGKMASETLVIRGKHAEAVGLAGRYQDALERFAKLLPLQERVLGAEHSDTLATRNNLAVYTGEAGDTAGARDLLAKLVPLQERVLGAEHSDTLVTRNNLAVYTGEAGDAAGARDLLAKLLLLRERVLGAEHPYTLSTRGNLAVWTGKAGDAAGARDLLAKLLPLRERVLGAEHPDTLSARGNLAAWTGEAGDVAGARDLLAKLLPLRERVLGAEHPDTLSTRGNLAVWTGEAGDAAGARDLLAKLLPLQERVLGAEHPNTLATRGNLAVWTGEAGDAAGARDLLAKLLPLQERVLGAEHSDTLETRNDLTFWSNEAQKSVAPNPKTSVQDDSDADKAPWEIHYSLSIPDSDQGKTDAPV</sequence>
<reference evidence="2 3" key="1">
    <citation type="submission" date="2012-11" db="EMBL/GenBank/DDBJ databases">
        <title>Genome assembly of Thiorhodococcus sp. AK35.</title>
        <authorList>
            <person name="Nupur N."/>
            <person name="Khatri I."/>
            <person name="Subramanian S."/>
            <person name="Pinnaka A."/>
        </authorList>
    </citation>
    <scope>NUCLEOTIDE SEQUENCE [LARGE SCALE GENOMIC DNA]</scope>
    <source>
        <strain evidence="2 3">AK35</strain>
    </source>
</reference>
<gene>
    <name evidence="2" type="ORF">D779_3577</name>
</gene>
<feature type="region of interest" description="Disordered" evidence="1">
    <location>
        <begin position="564"/>
        <end position="609"/>
    </location>
</feature>
<dbReference type="STRING" id="1249627.D779_3577"/>
<dbReference type="SUPFAM" id="SSF48452">
    <property type="entry name" value="TPR-like"/>
    <property type="match status" value="2"/>
</dbReference>
<dbReference type="PANTHER" id="PTHR46082:SF6">
    <property type="entry name" value="AAA+ ATPASE DOMAIN-CONTAINING PROTEIN-RELATED"/>
    <property type="match status" value="1"/>
</dbReference>
<dbReference type="eggNOG" id="COG0457">
    <property type="taxonomic scope" value="Bacteria"/>
</dbReference>
<dbReference type="Gene3D" id="1.25.40.10">
    <property type="entry name" value="Tetratricopeptide repeat domain"/>
    <property type="match status" value="2"/>
</dbReference>
<dbReference type="RefSeq" id="WP_052348241.1">
    <property type="nucleotide sequence ID" value="NZ_AONC01000063.1"/>
</dbReference>
<comment type="caution">
    <text evidence="2">The sequence shown here is derived from an EMBL/GenBank/DDBJ whole genome shotgun (WGS) entry which is preliminary data.</text>
</comment>
<dbReference type="PATRIC" id="fig|1249627.3.peg.3653"/>
<organism evidence="2 3">
    <name type="scientific">Imhoffiella purpurea</name>
    <dbReference type="NCBI Taxonomy" id="1249627"/>
    <lineage>
        <taxon>Bacteria</taxon>
        <taxon>Pseudomonadati</taxon>
        <taxon>Pseudomonadota</taxon>
        <taxon>Gammaproteobacteria</taxon>
        <taxon>Chromatiales</taxon>
        <taxon>Chromatiaceae</taxon>
        <taxon>Imhoffiella</taxon>
    </lineage>
</organism>
<dbReference type="Pfam" id="PF13374">
    <property type="entry name" value="TPR_10"/>
    <property type="match status" value="1"/>
</dbReference>
<keyword evidence="3" id="KW-1185">Reference proteome</keyword>
<dbReference type="AlphaFoldDB" id="W9V2L8"/>
<dbReference type="PANTHER" id="PTHR46082">
    <property type="entry name" value="ATP/GTP-BINDING PROTEIN-RELATED"/>
    <property type="match status" value="1"/>
</dbReference>
<dbReference type="InterPro" id="IPR011990">
    <property type="entry name" value="TPR-like_helical_dom_sf"/>
</dbReference>